<dbReference type="AlphaFoldDB" id="A0A221KDX4"/>
<dbReference type="EMBL" id="CP022423">
    <property type="protein sequence ID" value="ASM77159.1"/>
    <property type="molecule type" value="Genomic_DNA"/>
</dbReference>
<proteinExistence type="predicted"/>
<dbReference type="Pfam" id="PF06099">
    <property type="entry name" value="Phenol_hyd_sub"/>
    <property type="match status" value="1"/>
</dbReference>
<dbReference type="KEGG" id="vff:VITFI_CDS1381"/>
<dbReference type="RefSeq" id="WP_089416346.1">
    <property type="nucleotide sequence ID" value="NZ_CP022423.1"/>
</dbReference>
<evidence type="ECO:0000313" key="1">
    <source>
        <dbReference type="EMBL" id="ASM77159.1"/>
    </source>
</evidence>
<name>A0A221KDX4_VITFI</name>
<gene>
    <name evidence="1" type="ORF">VITFI_CDS1381</name>
</gene>
<accession>A0A221KDX4</accession>
<keyword evidence="2" id="KW-1185">Reference proteome</keyword>
<dbReference type="Proteomes" id="UP000199729">
    <property type="component" value="Chromosome"/>
</dbReference>
<sequence>MTSLPAFDPRQKFIRVVEQRADGLVEFEFAVGEPELFVEMLLPRAAFEDFCAAQGVQPVWLVPPPLAPDDSAADHAWTWTLHDALRRT</sequence>
<reference evidence="1 2" key="1">
    <citation type="submission" date="2017-07" db="EMBL/GenBank/DDBJ databases">
        <title>Complete Genome Sequence of the cosmetic ferment Vitreoscilla filiformis (ATCC15551).</title>
        <authorList>
            <person name="Contreras S."/>
            <person name="Sagory-Zalkind P."/>
            <person name="Blanquart H."/>
            <person name="Iltis A."/>
            <person name="Morand S.C."/>
        </authorList>
    </citation>
    <scope>NUCLEOTIDE SEQUENCE [LARGE SCALE GENOMIC DNA]</scope>
    <source>
        <strain evidence="1 2">ATCC 15551</strain>
    </source>
</reference>
<evidence type="ECO:0000313" key="2">
    <source>
        <dbReference type="Proteomes" id="UP000199729"/>
    </source>
</evidence>
<dbReference type="OrthoDB" id="8564678at2"/>
<organism evidence="1 2">
    <name type="scientific">Vitreoscilla filiformis</name>
    <dbReference type="NCBI Taxonomy" id="63"/>
    <lineage>
        <taxon>Bacteria</taxon>
        <taxon>Pseudomonadati</taxon>
        <taxon>Pseudomonadota</taxon>
        <taxon>Betaproteobacteria</taxon>
        <taxon>Neisseriales</taxon>
        <taxon>Neisseriaceae</taxon>
        <taxon>Vitreoscilla</taxon>
    </lineage>
</organism>
<dbReference type="InterPro" id="IPR010353">
    <property type="entry name" value="DmpK"/>
</dbReference>
<protein>
    <submittedName>
        <fullName evidence="1">Phenol hydroxylase</fullName>
    </submittedName>
</protein>